<dbReference type="InterPro" id="IPR001245">
    <property type="entry name" value="Ser-Thr/Tyr_kinase_cat_dom"/>
</dbReference>
<dbReference type="EMBL" id="JACGWO010000006">
    <property type="protein sequence ID" value="KAK4424681.1"/>
    <property type="molecule type" value="Genomic_DNA"/>
</dbReference>
<proteinExistence type="predicted"/>
<dbReference type="Gene3D" id="1.10.510.10">
    <property type="entry name" value="Transferase(Phosphotransferase) domain 1"/>
    <property type="match status" value="1"/>
</dbReference>
<name>A0AAE1Y7K8_9LAMI</name>
<dbReference type="SUPFAM" id="SSF56112">
    <property type="entry name" value="Protein kinase-like (PK-like)"/>
    <property type="match status" value="1"/>
</dbReference>
<keyword evidence="5" id="KW-1185">Reference proteome</keyword>
<dbReference type="PANTHER" id="PTHR47987:SF14">
    <property type="entry name" value="RECEPTOR-LIKE CYTOSOLIC SERINE_THREONINE-PROTEIN KINASE RBK2"/>
    <property type="match status" value="1"/>
</dbReference>
<dbReference type="GO" id="GO:0005524">
    <property type="term" value="F:ATP binding"/>
    <property type="evidence" value="ECO:0007669"/>
    <property type="project" value="UniProtKB-UniRule"/>
</dbReference>
<keyword evidence="4" id="KW-0418">Kinase</keyword>
<protein>
    <submittedName>
        <fullName evidence="4">Receptor-like cytosolic serine/threonine-protein kinase RBK2</fullName>
    </submittedName>
</protein>
<dbReference type="Pfam" id="PF07714">
    <property type="entry name" value="PK_Tyr_Ser-Thr"/>
    <property type="match status" value="1"/>
</dbReference>
<dbReference type="PROSITE" id="PS50011">
    <property type="entry name" value="PROTEIN_KINASE_DOM"/>
    <property type="match status" value="1"/>
</dbReference>
<dbReference type="InterPro" id="IPR000719">
    <property type="entry name" value="Prot_kinase_dom"/>
</dbReference>
<dbReference type="PROSITE" id="PS00107">
    <property type="entry name" value="PROTEIN_KINASE_ATP"/>
    <property type="match status" value="1"/>
</dbReference>
<evidence type="ECO:0000313" key="5">
    <source>
        <dbReference type="Proteomes" id="UP001293254"/>
    </source>
</evidence>
<organism evidence="4 5">
    <name type="scientific">Sesamum alatum</name>
    <dbReference type="NCBI Taxonomy" id="300844"/>
    <lineage>
        <taxon>Eukaryota</taxon>
        <taxon>Viridiplantae</taxon>
        <taxon>Streptophyta</taxon>
        <taxon>Embryophyta</taxon>
        <taxon>Tracheophyta</taxon>
        <taxon>Spermatophyta</taxon>
        <taxon>Magnoliopsida</taxon>
        <taxon>eudicotyledons</taxon>
        <taxon>Gunneridae</taxon>
        <taxon>Pentapetalae</taxon>
        <taxon>asterids</taxon>
        <taxon>lamiids</taxon>
        <taxon>Lamiales</taxon>
        <taxon>Pedaliaceae</taxon>
        <taxon>Sesamum</taxon>
    </lineage>
</organism>
<keyword evidence="1" id="KW-0067">ATP-binding</keyword>
<evidence type="ECO:0000256" key="1">
    <source>
        <dbReference type="PROSITE-ProRule" id="PRU10141"/>
    </source>
</evidence>
<sequence>MCSILGEIRAFCRENGNNPTIGAQKTHQNDNTLTTRQKLARLISSSNSAQDLRIFDTGKAEQCDCSSSNEATETCNRGSTYESQPSQTKTLRPKRRSVGKENLIGKGGYAEVYKGCLPDGQLVAIKRLNKGVAEEHVVNFLSEIGIIAHVKHPNTVRMVGYGVEGGAYLVLELSELGSLSSLLHSNNVVEDNCEKYLSLFDE</sequence>
<dbReference type="InterPro" id="IPR011009">
    <property type="entry name" value="Kinase-like_dom_sf"/>
</dbReference>
<dbReference type="PANTHER" id="PTHR47987">
    <property type="entry name" value="OS08G0249100 PROTEIN"/>
    <property type="match status" value="1"/>
</dbReference>
<reference evidence="4" key="2">
    <citation type="journal article" date="2024" name="Plant">
        <title>Genomic evolution and insights into agronomic trait innovations of Sesamum species.</title>
        <authorList>
            <person name="Miao H."/>
            <person name="Wang L."/>
            <person name="Qu L."/>
            <person name="Liu H."/>
            <person name="Sun Y."/>
            <person name="Le M."/>
            <person name="Wang Q."/>
            <person name="Wei S."/>
            <person name="Zheng Y."/>
            <person name="Lin W."/>
            <person name="Duan Y."/>
            <person name="Cao H."/>
            <person name="Xiong S."/>
            <person name="Wang X."/>
            <person name="Wei L."/>
            <person name="Li C."/>
            <person name="Ma Q."/>
            <person name="Ju M."/>
            <person name="Zhao R."/>
            <person name="Li G."/>
            <person name="Mu C."/>
            <person name="Tian Q."/>
            <person name="Mei H."/>
            <person name="Zhang T."/>
            <person name="Gao T."/>
            <person name="Zhang H."/>
        </authorList>
    </citation>
    <scope>NUCLEOTIDE SEQUENCE</scope>
    <source>
        <strain evidence="4">3651</strain>
    </source>
</reference>
<feature type="binding site" evidence="1">
    <location>
        <position position="126"/>
    </location>
    <ligand>
        <name>ATP</name>
        <dbReference type="ChEBI" id="CHEBI:30616"/>
    </ligand>
</feature>
<dbReference type="AlphaFoldDB" id="A0AAE1Y7K8"/>
<keyword evidence="4" id="KW-0675">Receptor</keyword>
<feature type="compositionally biased region" description="Polar residues" evidence="2">
    <location>
        <begin position="74"/>
        <end position="90"/>
    </location>
</feature>
<reference evidence="4" key="1">
    <citation type="submission" date="2020-06" db="EMBL/GenBank/DDBJ databases">
        <authorList>
            <person name="Li T."/>
            <person name="Hu X."/>
            <person name="Zhang T."/>
            <person name="Song X."/>
            <person name="Zhang H."/>
            <person name="Dai N."/>
            <person name="Sheng W."/>
            <person name="Hou X."/>
            <person name="Wei L."/>
        </authorList>
    </citation>
    <scope>NUCLEOTIDE SEQUENCE</scope>
    <source>
        <strain evidence="4">3651</strain>
        <tissue evidence="4">Leaf</tissue>
    </source>
</reference>
<keyword evidence="1" id="KW-0547">Nucleotide-binding</keyword>
<dbReference type="InterPro" id="IPR046958">
    <property type="entry name" value="RBK1/2/STUNTED"/>
</dbReference>
<feature type="region of interest" description="Disordered" evidence="2">
    <location>
        <begin position="74"/>
        <end position="97"/>
    </location>
</feature>
<dbReference type="GO" id="GO:0004672">
    <property type="term" value="F:protein kinase activity"/>
    <property type="evidence" value="ECO:0007669"/>
    <property type="project" value="InterPro"/>
</dbReference>
<evidence type="ECO:0000259" key="3">
    <source>
        <dbReference type="PROSITE" id="PS50011"/>
    </source>
</evidence>
<evidence type="ECO:0000313" key="4">
    <source>
        <dbReference type="EMBL" id="KAK4424681.1"/>
    </source>
</evidence>
<dbReference type="InterPro" id="IPR017441">
    <property type="entry name" value="Protein_kinase_ATP_BS"/>
</dbReference>
<dbReference type="Proteomes" id="UP001293254">
    <property type="component" value="Unassembled WGS sequence"/>
</dbReference>
<feature type="domain" description="Protein kinase" evidence="3">
    <location>
        <begin position="98"/>
        <end position="202"/>
    </location>
</feature>
<comment type="caution">
    <text evidence="4">The sequence shown here is derived from an EMBL/GenBank/DDBJ whole genome shotgun (WGS) entry which is preliminary data.</text>
</comment>
<evidence type="ECO:0000256" key="2">
    <source>
        <dbReference type="SAM" id="MobiDB-lite"/>
    </source>
</evidence>
<accession>A0AAE1Y7K8</accession>
<keyword evidence="4" id="KW-0808">Transferase</keyword>
<gene>
    <name evidence="4" type="ORF">Salat_1661700</name>
</gene>